<feature type="region of interest" description="Disordered" evidence="1">
    <location>
        <begin position="58"/>
        <end position="86"/>
    </location>
</feature>
<accession>A0A183E047</accession>
<evidence type="ECO:0000313" key="3">
    <source>
        <dbReference type="Proteomes" id="UP000271098"/>
    </source>
</evidence>
<organism evidence="4">
    <name type="scientific">Gongylonema pulchrum</name>
    <dbReference type="NCBI Taxonomy" id="637853"/>
    <lineage>
        <taxon>Eukaryota</taxon>
        <taxon>Metazoa</taxon>
        <taxon>Ecdysozoa</taxon>
        <taxon>Nematoda</taxon>
        <taxon>Chromadorea</taxon>
        <taxon>Rhabditida</taxon>
        <taxon>Spirurina</taxon>
        <taxon>Spiruromorpha</taxon>
        <taxon>Spiruroidea</taxon>
        <taxon>Gongylonematidae</taxon>
        <taxon>Gongylonema</taxon>
    </lineage>
</organism>
<reference evidence="4" key="1">
    <citation type="submission" date="2016-06" db="UniProtKB">
        <authorList>
            <consortium name="WormBaseParasite"/>
        </authorList>
    </citation>
    <scope>IDENTIFICATION</scope>
</reference>
<dbReference type="Proteomes" id="UP000271098">
    <property type="component" value="Unassembled WGS sequence"/>
</dbReference>
<proteinExistence type="predicted"/>
<sequence length="342" mass="36862">MMYRKERKAYFYPFMVQRRRFVWSSERRNQTVTVIDSLFDEIVAKNYMNIKIIPVRPDTGRNLQESGDGDDQSTARSDKSVDSELHVDHCGETVAQSCKSEGPTKRSDYNSKTTTYGYCSAGTAARGDCADGTAARGGFSTGAAVCEYCSMGPTALGDCTDGSATTRGHSTREPATRGACNGGKAVRGFCSREVAARGQCNGGTVARGHHNMEPAACGYDDKQSAVLGGSFKRPALSASNGKGSLMHDCSVKEPIRHCFSSGEPPAILRIDHTESTQVERRTVPRSLLLDTEELARRWLSPPAVEDISTVECSATGAKHFPLYIGSTSAPSLPHLVSTLLPT</sequence>
<evidence type="ECO:0000256" key="1">
    <source>
        <dbReference type="SAM" id="MobiDB-lite"/>
    </source>
</evidence>
<keyword evidence="3" id="KW-1185">Reference proteome</keyword>
<gene>
    <name evidence="2" type="ORF">GPUH_LOCUS14338</name>
</gene>
<evidence type="ECO:0000313" key="4">
    <source>
        <dbReference type="WBParaSite" id="GPUH_0001435701-mRNA-1"/>
    </source>
</evidence>
<dbReference type="AlphaFoldDB" id="A0A183E047"/>
<dbReference type="EMBL" id="UYRT01081150">
    <property type="protein sequence ID" value="VDN23989.1"/>
    <property type="molecule type" value="Genomic_DNA"/>
</dbReference>
<protein>
    <submittedName>
        <fullName evidence="4">DUF262 domain-containing protein</fullName>
    </submittedName>
</protein>
<dbReference type="WBParaSite" id="GPUH_0001435701-mRNA-1">
    <property type="protein sequence ID" value="GPUH_0001435701-mRNA-1"/>
    <property type="gene ID" value="GPUH_0001435701"/>
</dbReference>
<name>A0A183E047_9BILA</name>
<evidence type="ECO:0000313" key="2">
    <source>
        <dbReference type="EMBL" id="VDN23989.1"/>
    </source>
</evidence>
<reference evidence="2 3" key="2">
    <citation type="submission" date="2018-11" db="EMBL/GenBank/DDBJ databases">
        <authorList>
            <consortium name="Pathogen Informatics"/>
        </authorList>
    </citation>
    <scope>NUCLEOTIDE SEQUENCE [LARGE SCALE GENOMIC DNA]</scope>
</reference>
<feature type="compositionally biased region" description="Basic and acidic residues" evidence="1">
    <location>
        <begin position="76"/>
        <end position="86"/>
    </location>
</feature>